<dbReference type="Proteomes" id="UP000277582">
    <property type="component" value="Unassembled WGS sequence"/>
</dbReference>
<dbReference type="SUPFAM" id="SSF53756">
    <property type="entry name" value="UDP-Glycosyltransferase/glycogen phosphorylase"/>
    <property type="match status" value="1"/>
</dbReference>
<dbReference type="PANTHER" id="PTHR46401:SF2">
    <property type="entry name" value="GLYCOSYLTRANSFERASE WBBK-RELATED"/>
    <property type="match status" value="1"/>
</dbReference>
<keyword evidence="1 3" id="KW-0808">Transferase</keyword>
<evidence type="ECO:0000259" key="2">
    <source>
        <dbReference type="Pfam" id="PF00534"/>
    </source>
</evidence>
<dbReference type="GO" id="GO:0016757">
    <property type="term" value="F:glycosyltransferase activity"/>
    <property type="evidence" value="ECO:0007669"/>
    <property type="project" value="InterPro"/>
</dbReference>
<dbReference type="Gene3D" id="3.40.50.2000">
    <property type="entry name" value="Glycogen Phosphorylase B"/>
    <property type="match status" value="2"/>
</dbReference>
<dbReference type="EMBL" id="RCOS01000015">
    <property type="protein sequence ID" value="RSN78635.1"/>
    <property type="molecule type" value="Genomic_DNA"/>
</dbReference>
<dbReference type="InterPro" id="IPR001296">
    <property type="entry name" value="Glyco_trans_1"/>
</dbReference>
<dbReference type="OrthoDB" id="132546at2157"/>
<reference evidence="3 4" key="1">
    <citation type="submission" date="2018-10" db="EMBL/GenBank/DDBJ databases">
        <title>Co-occurring genomic capacity for anaerobic methane metabolism and dissimilatory sulfite reduction discovered in the Korarchaeota.</title>
        <authorList>
            <person name="Mckay L.J."/>
            <person name="Dlakic M."/>
            <person name="Fields M.W."/>
            <person name="Delmont T.O."/>
            <person name="Eren A.M."/>
            <person name="Jay Z.J."/>
            <person name="Klingelsmith K.B."/>
            <person name="Rusch D.B."/>
            <person name="Inskeep W.P."/>
        </authorList>
    </citation>
    <scope>NUCLEOTIDE SEQUENCE [LARGE SCALE GENOMIC DNA]</scope>
    <source>
        <strain evidence="3 4">MDKW</strain>
    </source>
</reference>
<feature type="domain" description="Glycosyl transferase family 1" evidence="2">
    <location>
        <begin position="144"/>
        <end position="256"/>
    </location>
</feature>
<proteinExistence type="predicted"/>
<accession>A0A429GXI3</accession>
<comment type="caution">
    <text evidence="3">The sequence shown here is derived from an EMBL/GenBank/DDBJ whole genome shotgun (WGS) entry which is preliminary data.</text>
</comment>
<keyword evidence="4" id="KW-1185">Reference proteome</keyword>
<organism evidence="3 4">
    <name type="scientific">Candidatus Methanodesulfokora washburnensis</name>
    <dbReference type="NCBI Taxonomy" id="2478471"/>
    <lineage>
        <taxon>Archaea</taxon>
        <taxon>Thermoproteota</taxon>
        <taxon>Candidatus Korarchaeia</taxon>
        <taxon>Candidatus Korarchaeia incertae sedis</taxon>
        <taxon>Candidatus Methanodesulfokora</taxon>
    </lineage>
</organism>
<protein>
    <submittedName>
        <fullName evidence="3">Glycosyltransferase</fullName>
    </submittedName>
</protein>
<dbReference type="PANTHER" id="PTHR46401">
    <property type="entry name" value="GLYCOSYLTRANSFERASE WBBK-RELATED"/>
    <property type="match status" value="1"/>
</dbReference>
<dbReference type="RefSeq" id="WP_125670121.1">
    <property type="nucleotide sequence ID" value="NZ_RCOS01000015.1"/>
</dbReference>
<dbReference type="AlphaFoldDB" id="A0A429GXI3"/>
<dbReference type="Pfam" id="PF00534">
    <property type="entry name" value="Glycos_transf_1"/>
    <property type="match status" value="1"/>
</dbReference>
<name>A0A429GXI3_9CREN</name>
<evidence type="ECO:0000256" key="1">
    <source>
        <dbReference type="ARBA" id="ARBA00022679"/>
    </source>
</evidence>
<evidence type="ECO:0000313" key="3">
    <source>
        <dbReference type="EMBL" id="RSN78635.1"/>
    </source>
</evidence>
<evidence type="ECO:0000313" key="4">
    <source>
        <dbReference type="Proteomes" id="UP000277582"/>
    </source>
</evidence>
<sequence length="312" mass="36078">MTSVAMINDCAYVGETLVKYFPKDIKIRHIKRTRSLWSKTLGIAYKVMRANADVYHVHYLLQDCYIAGKLGKRPLIGHAHGSDLRASLNHLLWGRIVKYNLKRCDKILVSTPDILGIARQFRDDAVYLPNPVDMRIFYPRPAEKHERRRVLIASDSNWDVKGTDIAITALSRIKDKVDVSIIAYGKDLDKTLRLAEKLGLHLNVLPKVPHEELNKYYWNSDVVIDRFRLGSLGVVSLEAIACGRPVIAYVSSEYEEYKEFPLKDINEEEKIAETIMNADEQLWRKEYEYLIKYHDPRAIAKRVLKIYKSFLG</sequence>
<gene>
    <name evidence="3" type="ORF">D6D85_00780</name>
</gene>